<evidence type="ECO:0000256" key="2">
    <source>
        <dbReference type="ARBA" id="ARBA00022723"/>
    </source>
</evidence>
<evidence type="ECO:0000259" key="5">
    <source>
        <dbReference type="PROSITE" id="PS51918"/>
    </source>
</evidence>
<organism evidence="6">
    <name type="scientific">marine sediment metagenome</name>
    <dbReference type="NCBI Taxonomy" id="412755"/>
    <lineage>
        <taxon>unclassified sequences</taxon>
        <taxon>metagenomes</taxon>
        <taxon>ecological metagenomes</taxon>
    </lineage>
</organism>
<evidence type="ECO:0000256" key="4">
    <source>
        <dbReference type="ARBA" id="ARBA00023014"/>
    </source>
</evidence>
<comment type="caution">
    <text evidence="6">The sequence shown here is derived from an EMBL/GenBank/DDBJ whole genome shotgun (WGS) entry which is preliminary data.</text>
</comment>
<dbReference type="InterPro" id="IPR058240">
    <property type="entry name" value="rSAM_sf"/>
</dbReference>
<proteinExistence type="predicted"/>
<dbReference type="SUPFAM" id="SSF102114">
    <property type="entry name" value="Radical SAM enzymes"/>
    <property type="match status" value="1"/>
</dbReference>
<dbReference type="Gene3D" id="3.20.20.70">
    <property type="entry name" value="Aldolase class I"/>
    <property type="match status" value="1"/>
</dbReference>
<dbReference type="EMBL" id="BART01002780">
    <property type="protein sequence ID" value="GAG67767.1"/>
    <property type="molecule type" value="Genomic_DNA"/>
</dbReference>
<dbReference type="GO" id="GO:0003824">
    <property type="term" value="F:catalytic activity"/>
    <property type="evidence" value="ECO:0007669"/>
    <property type="project" value="InterPro"/>
</dbReference>
<keyword evidence="3" id="KW-0408">Iron</keyword>
<keyword evidence="1" id="KW-0949">S-adenosyl-L-methionine</keyword>
<keyword evidence="4" id="KW-0411">Iron-sulfur</keyword>
<dbReference type="InterPro" id="IPR007197">
    <property type="entry name" value="rSAM"/>
</dbReference>
<gene>
    <name evidence="6" type="ORF">S01H4_08194</name>
</gene>
<evidence type="ECO:0000256" key="1">
    <source>
        <dbReference type="ARBA" id="ARBA00022691"/>
    </source>
</evidence>
<dbReference type="AlphaFoldDB" id="X1ACY9"/>
<feature type="domain" description="Radical SAM core" evidence="5">
    <location>
        <begin position="113"/>
        <end position="252"/>
    </location>
</feature>
<evidence type="ECO:0000256" key="3">
    <source>
        <dbReference type="ARBA" id="ARBA00023004"/>
    </source>
</evidence>
<dbReference type="GO" id="GO:0051536">
    <property type="term" value="F:iron-sulfur cluster binding"/>
    <property type="evidence" value="ECO:0007669"/>
    <property type="project" value="UniProtKB-KW"/>
</dbReference>
<keyword evidence="2" id="KW-0479">Metal-binding</keyword>
<protein>
    <recommendedName>
        <fullName evidence="5">Radical SAM core domain-containing protein</fullName>
    </recommendedName>
</protein>
<accession>X1ACY9</accession>
<evidence type="ECO:0000313" key="6">
    <source>
        <dbReference type="EMBL" id="GAG67767.1"/>
    </source>
</evidence>
<dbReference type="GO" id="GO:0046872">
    <property type="term" value="F:metal ion binding"/>
    <property type="evidence" value="ECO:0007669"/>
    <property type="project" value="UniProtKB-KW"/>
</dbReference>
<sequence length="252" mass="27636">MTGNTMDAEEILRLKVRLLTEGATLSQDVYAGRKGGAGPIGGRYFILPNGRSVGIPIRTDEQQKIFNSATLVPTDDPTIWLYDNSIEMKVVPKPRFYNLKTSDGIPYSQIALLHGDRTLATTVYQSCRYWSHGTQCKFCTIPHSQRSGATMLEKVPDHVAEVVIAAEKEGLIDDVLLTTGTPESEDMGIESLIQVIEAIRKVSEIPIGVQFEPPVDRETIRDIANAGANAVGMHIESADESIRKEICPGKLP</sequence>
<reference evidence="6" key="1">
    <citation type="journal article" date="2014" name="Front. Microbiol.">
        <title>High frequency of phylogenetically diverse reductive dehalogenase-homologous genes in deep subseafloor sedimentary metagenomes.</title>
        <authorList>
            <person name="Kawai M."/>
            <person name="Futagami T."/>
            <person name="Toyoda A."/>
            <person name="Takaki Y."/>
            <person name="Nishi S."/>
            <person name="Hori S."/>
            <person name="Arai W."/>
            <person name="Tsubouchi T."/>
            <person name="Morono Y."/>
            <person name="Uchiyama I."/>
            <person name="Ito T."/>
            <person name="Fujiyama A."/>
            <person name="Inagaki F."/>
            <person name="Takami H."/>
        </authorList>
    </citation>
    <scope>NUCLEOTIDE SEQUENCE</scope>
    <source>
        <strain evidence="6">Expedition CK06-06</strain>
    </source>
</reference>
<dbReference type="InterPro" id="IPR013785">
    <property type="entry name" value="Aldolase_TIM"/>
</dbReference>
<name>X1ACY9_9ZZZZ</name>
<dbReference type="Pfam" id="PF04055">
    <property type="entry name" value="Radical_SAM"/>
    <property type="match status" value="1"/>
</dbReference>
<dbReference type="PROSITE" id="PS51918">
    <property type="entry name" value="RADICAL_SAM"/>
    <property type="match status" value="1"/>
</dbReference>